<evidence type="ECO:0000259" key="1">
    <source>
        <dbReference type="Pfam" id="PF12937"/>
    </source>
</evidence>
<dbReference type="Proteomes" id="UP000307440">
    <property type="component" value="Unassembled WGS sequence"/>
</dbReference>
<protein>
    <recommendedName>
        <fullName evidence="1">F-box domain-containing protein</fullName>
    </recommendedName>
</protein>
<accession>A0A5C3KXQ3</accession>
<dbReference type="EMBL" id="ML210186">
    <property type="protein sequence ID" value="TFK25439.1"/>
    <property type="molecule type" value="Genomic_DNA"/>
</dbReference>
<name>A0A5C3KXQ3_COPMA</name>
<reference evidence="2 3" key="1">
    <citation type="journal article" date="2019" name="Nat. Ecol. Evol.">
        <title>Megaphylogeny resolves global patterns of mushroom evolution.</title>
        <authorList>
            <person name="Varga T."/>
            <person name="Krizsan K."/>
            <person name="Foldi C."/>
            <person name="Dima B."/>
            <person name="Sanchez-Garcia M."/>
            <person name="Sanchez-Ramirez S."/>
            <person name="Szollosi G.J."/>
            <person name="Szarkandi J.G."/>
            <person name="Papp V."/>
            <person name="Albert L."/>
            <person name="Andreopoulos W."/>
            <person name="Angelini C."/>
            <person name="Antonin V."/>
            <person name="Barry K.W."/>
            <person name="Bougher N.L."/>
            <person name="Buchanan P."/>
            <person name="Buyck B."/>
            <person name="Bense V."/>
            <person name="Catcheside P."/>
            <person name="Chovatia M."/>
            <person name="Cooper J."/>
            <person name="Damon W."/>
            <person name="Desjardin D."/>
            <person name="Finy P."/>
            <person name="Geml J."/>
            <person name="Haridas S."/>
            <person name="Hughes K."/>
            <person name="Justo A."/>
            <person name="Karasinski D."/>
            <person name="Kautmanova I."/>
            <person name="Kiss B."/>
            <person name="Kocsube S."/>
            <person name="Kotiranta H."/>
            <person name="LaButti K.M."/>
            <person name="Lechner B.E."/>
            <person name="Liimatainen K."/>
            <person name="Lipzen A."/>
            <person name="Lukacs Z."/>
            <person name="Mihaltcheva S."/>
            <person name="Morgado L.N."/>
            <person name="Niskanen T."/>
            <person name="Noordeloos M.E."/>
            <person name="Ohm R.A."/>
            <person name="Ortiz-Santana B."/>
            <person name="Ovrebo C."/>
            <person name="Racz N."/>
            <person name="Riley R."/>
            <person name="Savchenko A."/>
            <person name="Shiryaev A."/>
            <person name="Soop K."/>
            <person name="Spirin V."/>
            <person name="Szebenyi C."/>
            <person name="Tomsovsky M."/>
            <person name="Tulloss R.E."/>
            <person name="Uehling J."/>
            <person name="Grigoriev I.V."/>
            <person name="Vagvolgyi C."/>
            <person name="Papp T."/>
            <person name="Martin F.M."/>
            <person name="Miettinen O."/>
            <person name="Hibbett D.S."/>
            <person name="Nagy L.G."/>
        </authorList>
    </citation>
    <scope>NUCLEOTIDE SEQUENCE [LARGE SCALE GENOMIC DNA]</scope>
    <source>
        <strain evidence="2 3">CBS 121175</strain>
    </source>
</reference>
<sequence length="75" mass="8869">EKAKFDTLLSPMRRLPNEIVSHLLRHCLGRIVDRKGRIHFANLRSVCKQWRNVAFATPELWRGVGFDIWDEYGTF</sequence>
<evidence type="ECO:0000313" key="2">
    <source>
        <dbReference type="EMBL" id="TFK25439.1"/>
    </source>
</evidence>
<dbReference type="Pfam" id="PF12937">
    <property type="entry name" value="F-box-like"/>
    <property type="match status" value="1"/>
</dbReference>
<evidence type="ECO:0000313" key="3">
    <source>
        <dbReference type="Proteomes" id="UP000307440"/>
    </source>
</evidence>
<feature type="domain" description="F-box" evidence="1">
    <location>
        <begin position="13"/>
        <end position="64"/>
    </location>
</feature>
<dbReference type="Gene3D" id="1.20.1280.50">
    <property type="match status" value="1"/>
</dbReference>
<organism evidence="2 3">
    <name type="scientific">Coprinopsis marcescibilis</name>
    <name type="common">Agaric fungus</name>
    <name type="synonym">Psathyrella marcescibilis</name>
    <dbReference type="NCBI Taxonomy" id="230819"/>
    <lineage>
        <taxon>Eukaryota</taxon>
        <taxon>Fungi</taxon>
        <taxon>Dikarya</taxon>
        <taxon>Basidiomycota</taxon>
        <taxon>Agaricomycotina</taxon>
        <taxon>Agaricomycetes</taxon>
        <taxon>Agaricomycetidae</taxon>
        <taxon>Agaricales</taxon>
        <taxon>Agaricineae</taxon>
        <taxon>Psathyrellaceae</taxon>
        <taxon>Coprinopsis</taxon>
    </lineage>
</organism>
<feature type="non-terminal residue" evidence="2">
    <location>
        <position position="75"/>
    </location>
</feature>
<dbReference type="InterPro" id="IPR036047">
    <property type="entry name" value="F-box-like_dom_sf"/>
</dbReference>
<gene>
    <name evidence="2" type="ORF">FA15DRAFT_567211</name>
</gene>
<proteinExistence type="predicted"/>
<dbReference type="AlphaFoldDB" id="A0A5C3KXQ3"/>
<dbReference type="SUPFAM" id="SSF81383">
    <property type="entry name" value="F-box domain"/>
    <property type="match status" value="1"/>
</dbReference>
<feature type="non-terminal residue" evidence="2">
    <location>
        <position position="1"/>
    </location>
</feature>
<dbReference type="InterPro" id="IPR001810">
    <property type="entry name" value="F-box_dom"/>
</dbReference>
<keyword evidence="3" id="KW-1185">Reference proteome</keyword>
<dbReference type="OrthoDB" id="3357519at2759"/>